<reference evidence="9" key="1">
    <citation type="journal article" date="2004" name="Nature">
        <title>Genome duplication in the teleost fish Tetraodon nigroviridis reveals the early vertebrate proto-karyotype.</title>
        <authorList>
            <person name="Jaillon O."/>
            <person name="Aury J.-M."/>
            <person name="Brunet F."/>
            <person name="Petit J.-L."/>
            <person name="Stange-Thomann N."/>
            <person name="Mauceli E."/>
            <person name="Bouneau L."/>
            <person name="Fischer C."/>
            <person name="Ozouf-Costaz C."/>
            <person name="Bernot A."/>
            <person name="Nicaud S."/>
            <person name="Jaffe D."/>
            <person name="Fisher S."/>
            <person name="Lutfalla G."/>
            <person name="Dossat C."/>
            <person name="Segurens B."/>
            <person name="Dasilva C."/>
            <person name="Salanoubat M."/>
            <person name="Levy M."/>
            <person name="Boudet N."/>
            <person name="Castellano S."/>
            <person name="Anthouard V."/>
            <person name="Jubin C."/>
            <person name="Castelli V."/>
            <person name="Katinka M."/>
            <person name="Vacherie B."/>
            <person name="Biemont C."/>
            <person name="Skalli Z."/>
            <person name="Cattolico L."/>
            <person name="Poulain J."/>
            <person name="De Berardinis V."/>
            <person name="Cruaud C."/>
            <person name="Duprat S."/>
            <person name="Brottier P."/>
            <person name="Coutanceau J.-P."/>
            <person name="Gouzy J."/>
            <person name="Parra G."/>
            <person name="Lardier G."/>
            <person name="Chapple C."/>
            <person name="McKernan K.J."/>
            <person name="McEwan P."/>
            <person name="Bosak S."/>
            <person name="Kellis M."/>
            <person name="Volff J.-N."/>
            <person name="Guigo R."/>
            <person name="Zody M.C."/>
            <person name="Mesirov J."/>
            <person name="Lindblad-Toh K."/>
            <person name="Birren B."/>
            <person name="Nusbaum C."/>
            <person name="Kahn D."/>
            <person name="Robinson-Rechavi M."/>
            <person name="Laudet V."/>
            <person name="Schachter V."/>
            <person name="Quetier F."/>
            <person name="Saurin W."/>
            <person name="Scarpelli C."/>
            <person name="Wincker P."/>
            <person name="Lander E.S."/>
            <person name="Weissenbach J."/>
            <person name="Roest Crollius H."/>
        </authorList>
    </citation>
    <scope>NUCLEOTIDE SEQUENCE [LARGE SCALE GENOMIC DNA]</scope>
</reference>
<evidence type="ECO:0000259" key="8">
    <source>
        <dbReference type="Pfam" id="PF01593"/>
    </source>
</evidence>
<dbReference type="GO" id="GO:0097621">
    <property type="term" value="F:monoamine oxidase activity"/>
    <property type="evidence" value="ECO:0007669"/>
    <property type="project" value="UniProtKB-EC"/>
</dbReference>
<dbReference type="EMBL" id="CAAE01015031">
    <property type="protein sequence ID" value="CAG11197.1"/>
    <property type="molecule type" value="Genomic_DNA"/>
</dbReference>
<reference evidence="9" key="2">
    <citation type="submission" date="2004-02" db="EMBL/GenBank/DDBJ databases">
        <authorList>
            <consortium name="Genoscope"/>
            <consortium name="Whitehead Institute Centre for Genome Research"/>
        </authorList>
    </citation>
    <scope>NUCLEOTIDE SEQUENCE</scope>
</reference>
<proteinExistence type="inferred from homology"/>
<comment type="caution">
    <text evidence="9">The sequence shown here is derived from an EMBL/GenBank/DDBJ whole genome shotgun (WGS) entry which is preliminary data.</text>
</comment>
<evidence type="ECO:0000256" key="3">
    <source>
        <dbReference type="ARBA" id="ARBA00012804"/>
    </source>
</evidence>
<organism evidence="9">
    <name type="scientific">Tetraodon nigroviridis</name>
    <name type="common">Spotted green pufferfish</name>
    <name type="synonym">Chelonodon nigroviridis</name>
    <dbReference type="NCBI Taxonomy" id="99883"/>
    <lineage>
        <taxon>Eukaryota</taxon>
        <taxon>Metazoa</taxon>
        <taxon>Chordata</taxon>
        <taxon>Craniata</taxon>
        <taxon>Vertebrata</taxon>
        <taxon>Euteleostomi</taxon>
        <taxon>Actinopterygii</taxon>
        <taxon>Neopterygii</taxon>
        <taxon>Teleostei</taxon>
        <taxon>Neoteleostei</taxon>
        <taxon>Acanthomorphata</taxon>
        <taxon>Eupercaria</taxon>
        <taxon>Tetraodontiformes</taxon>
        <taxon>Tetradontoidea</taxon>
        <taxon>Tetraodontidae</taxon>
        <taxon>Tetraodon</taxon>
    </lineage>
</organism>
<evidence type="ECO:0000256" key="2">
    <source>
        <dbReference type="ARBA" id="ARBA00005995"/>
    </source>
</evidence>
<dbReference type="PANTHER" id="PTHR43563:SF14">
    <property type="entry name" value="AMINE OXIDASE"/>
    <property type="match status" value="1"/>
</dbReference>
<evidence type="ECO:0000256" key="7">
    <source>
        <dbReference type="ARBA" id="ARBA00048448"/>
    </source>
</evidence>
<keyword evidence="5" id="KW-0496">Mitochondrion</keyword>
<feature type="non-terminal residue" evidence="9">
    <location>
        <position position="32"/>
    </location>
</feature>
<gene>
    <name evidence="9" type="ORF">GSTENG00033072001</name>
</gene>
<dbReference type="Pfam" id="PF01593">
    <property type="entry name" value="Amino_oxidase"/>
    <property type="match status" value="1"/>
</dbReference>
<dbReference type="AlphaFoldDB" id="Q4RK85"/>
<dbReference type="EC" id="1.4.3.4" evidence="3"/>
<dbReference type="PANTHER" id="PTHR43563">
    <property type="entry name" value="AMINE OXIDASE"/>
    <property type="match status" value="1"/>
</dbReference>
<dbReference type="OrthoDB" id="7777654at2759"/>
<feature type="non-terminal residue" evidence="9">
    <location>
        <position position="1"/>
    </location>
</feature>
<dbReference type="InterPro" id="IPR050703">
    <property type="entry name" value="Flavin_MAO"/>
</dbReference>
<comment type="similarity">
    <text evidence="2">Belongs to the flavin monoamine oxidase family.</text>
</comment>
<keyword evidence="6" id="KW-0274">FAD</keyword>
<feature type="domain" description="Amine oxidase" evidence="8">
    <location>
        <begin position="1"/>
        <end position="32"/>
    </location>
</feature>
<dbReference type="InterPro" id="IPR002937">
    <property type="entry name" value="Amino_oxidase"/>
</dbReference>
<dbReference type="InterPro" id="IPR036188">
    <property type="entry name" value="FAD/NAD-bd_sf"/>
</dbReference>
<dbReference type="KEGG" id="tng:GSTEN00033072G001"/>
<sequence>RIHWGGTETATQWCGYMSGAVQAGQRAALEVL</sequence>
<comment type="catalytic activity">
    <reaction evidence="7">
        <text>a secondary aliphatic amine + O2 + H2O = a primary amine + an aldehyde + H2O2</text>
        <dbReference type="Rhea" id="RHEA:26414"/>
        <dbReference type="ChEBI" id="CHEBI:15377"/>
        <dbReference type="ChEBI" id="CHEBI:15379"/>
        <dbReference type="ChEBI" id="CHEBI:16240"/>
        <dbReference type="ChEBI" id="CHEBI:17478"/>
        <dbReference type="ChEBI" id="CHEBI:58855"/>
        <dbReference type="ChEBI" id="CHEBI:65296"/>
        <dbReference type="EC" id="1.4.3.4"/>
    </reaction>
</comment>
<comment type="subcellular location">
    <subcellularLocation>
        <location evidence="1">Mitochondrion outer membrane</location>
        <topology evidence="1">Single-pass type IV membrane protein</topology>
        <orientation evidence="1">Cytoplasmic side</orientation>
    </subcellularLocation>
</comment>
<accession>Q4RK85</accession>
<dbReference type="Gene3D" id="3.50.50.60">
    <property type="entry name" value="FAD/NAD(P)-binding domain"/>
    <property type="match status" value="1"/>
</dbReference>
<evidence type="ECO:0000256" key="6">
    <source>
        <dbReference type="ARBA" id="ARBA00022827"/>
    </source>
</evidence>
<dbReference type="GO" id="GO:0005741">
    <property type="term" value="C:mitochondrial outer membrane"/>
    <property type="evidence" value="ECO:0007669"/>
    <property type="project" value="UniProtKB-SubCell"/>
</dbReference>
<keyword evidence="4" id="KW-0285">Flavoprotein</keyword>
<evidence type="ECO:0000313" key="9">
    <source>
        <dbReference type="EMBL" id="CAG11197.1"/>
    </source>
</evidence>
<evidence type="ECO:0000256" key="5">
    <source>
        <dbReference type="ARBA" id="ARBA00022787"/>
    </source>
</evidence>
<evidence type="ECO:0000256" key="4">
    <source>
        <dbReference type="ARBA" id="ARBA00022630"/>
    </source>
</evidence>
<name>Q4RK85_TETNG</name>
<keyword evidence="5" id="KW-0472">Membrane</keyword>
<protein>
    <recommendedName>
        <fullName evidence="3">monoamine oxidase</fullName>
        <ecNumber evidence="3">1.4.3.4</ecNumber>
    </recommendedName>
</protein>
<evidence type="ECO:0000256" key="1">
    <source>
        <dbReference type="ARBA" id="ARBA00004362"/>
    </source>
</evidence>
<keyword evidence="5" id="KW-1000">Mitochondrion outer membrane</keyword>